<dbReference type="PANTHER" id="PTHR47966:SF51">
    <property type="entry name" value="BETA-SITE APP-CLEAVING ENZYME, ISOFORM A-RELATED"/>
    <property type="match status" value="1"/>
</dbReference>
<dbReference type="Proteomes" id="UP000194127">
    <property type="component" value="Unassembled WGS sequence"/>
</dbReference>
<evidence type="ECO:0000256" key="3">
    <source>
        <dbReference type="SAM" id="SignalP"/>
    </source>
</evidence>
<keyword evidence="2" id="KW-1133">Transmembrane helix</keyword>
<keyword evidence="3" id="KW-0732">Signal</keyword>
<dbReference type="InterPro" id="IPR021109">
    <property type="entry name" value="Peptidase_aspartic_dom_sf"/>
</dbReference>
<dbReference type="AlphaFoldDB" id="A0A1X6MTG8"/>
<evidence type="ECO:0000313" key="6">
    <source>
        <dbReference type="Proteomes" id="UP000194127"/>
    </source>
</evidence>
<feature type="signal peptide" evidence="3">
    <location>
        <begin position="1"/>
        <end position="22"/>
    </location>
</feature>
<sequence>MKHLAVPLLLSFVALPAELVGAIRFDLQGRRGPSARHLHKRGTIAGSTSLDDANNIAYTLNLTLGGSQFEVQIDTGSSDLYVAGNVPGSKNTGKTTSVTYAIGEAEGPIKTATMDFLGFTVENQAFLDLTANSQNQTAGSGLIGLGPHTGSQIQEVLGNGSGDPPLDRIFQLDKSTPNYITVLLGRADDPKDPIQGNLTIGEVLPGYSNLTSQPQLNVTVLPNTEAVGQHWQTLLDADGIIGPNGKVVDVTTGVASTSNDKQLTVVFDTGYTLAQVPSAVAQAFYESVPGAKLVNVDTLGGPTWEIPCDYEINITLKFGGVSFPVNPLDASMNLSAAGVSGSTCYGGFQPNENAKSPLYDMIFGMAFLRNVYMLINFGDFVDNTTNTRADPYIQLLSVSNNSAQIHSDFVSLRGAKSWNPGSAINTAEGWARSHLRIVIGVSIALGVLVITGIIIACTRFRRRRLSRTPAGFMNMQSSYQPLSEPAPQEAHDLHLMGTSQQQYAGGGYANPWDSRY</sequence>
<dbReference type="InterPro" id="IPR034164">
    <property type="entry name" value="Pepsin-like_dom"/>
</dbReference>
<feature type="transmembrane region" description="Helical" evidence="2">
    <location>
        <begin position="437"/>
        <end position="457"/>
    </location>
</feature>
<dbReference type="InterPro" id="IPR033121">
    <property type="entry name" value="PEPTIDASE_A1"/>
</dbReference>
<protein>
    <recommendedName>
        <fullName evidence="4">Peptidase A1 domain-containing protein</fullName>
    </recommendedName>
</protein>
<dbReference type="PANTHER" id="PTHR47966">
    <property type="entry name" value="BETA-SITE APP-CLEAVING ENZYME, ISOFORM A-RELATED"/>
    <property type="match status" value="1"/>
</dbReference>
<comment type="similarity">
    <text evidence="1">Belongs to the peptidase A1 family.</text>
</comment>
<gene>
    <name evidence="5" type="ORF">POSPLADRAFT_1149056</name>
</gene>
<dbReference type="GeneID" id="36331208"/>
<accession>A0A1X6MTG8</accession>
<dbReference type="GO" id="GO:0004190">
    <property type="term" value="F:aspartic-type endopeptidase activity"/>
    <property type="evidence" value="ECO:0007669"/>
    <property type="project" value="InterPro"/>
</dbReference>
<dbReference type="OrthoDB" id="15189at2759"/>
<organism evidence="5 6">
    <name type="scientific">Postia placenta MAD-698-R-SB12</name>
    <dbReference type="NCBI Taxonomy" id="670580"/>
    <lineage>
        <taxon>Eukaryota</taxon>
        <taxon>Fungi</taxon>
        <taxon>Dikarya</taxon>
        <taxon>Basidiomycota</taxon>
        <taxon>Agaricomycotina</taxon>
        <taxon>Agaricomycetes</taxon>
        <taxon>Polyporales</taxon>
        <taxon>Adustoporiaceae</taxon>
        <taxon>Rhodonia</taxon>
    </lineage>
</organism>
<dbReference type="STRING" id="670580.A0A1X6MTG8"/>
<dbReference type="Pfam" id="PF00026">
    <property type="entry name" value="Asp"/>
    <property type="match status" value="1"/>
</dbReference>
<proteinExistence type="inferred from homology"/>
<dbReference type="SUPFAM" id="SSF50630">
    <property type="entry name" value="Acid proteases"/>
    <property type="match status" value="1"/>
</dbReference>
<dbReference type="PROSITE" id="PS51767">
    <property type="entry name" value="PEPTIDASE_A1"/>
    <property type="match status" value="1"/>
</dbReference>
<evidence type="ECO:0000259" key="4">
    <source>
        <dbReference type="PROSITE" id="PS51767"/>
    </source>
</evidence>
<keyword evidence="2" id="KW-0812">Transmembrane</keyword>
<dbReference type="InterPro" id="IPR001461">
    <property type="entry name" value="Aspartic_peptidase_A1"/>
</dbReference>
<feature type="domain" description="Peptidase A1" evidence="4">
    <location>
        <begin position="58"/>
        <end position="389"/>
    </location>
</feature>
<dbReference type="Gene3D" id="2.40.70.10">
    <property type="entry name" value="Acid Proteases"/>
    <property type="match status" value="2"/>
</dbReference>
<dbReference type="GO" id="GO:0006508">
    <property type="term" value="P:proteolysis"/>
    <property type="evidence" value="ECO:0007669"/>
    <property type="project" value="InterPro"/>
</dbReference>
<dbReference type="EMBL" id="KZ110601">
    <property type="protein sequence ID" value="OSX59684.1"/>
    <property type="molecule type" value="Genomic_DNA"/>
</dbReference>
<dbReference type="RefSeq" id="XP_024336478.1">
    <property type="nucleotide sequence ID" value="XM_024486259.1"/>
</dbReference>
<keyword evidence="2" id="KW-0472">Membrane</keyword>
<name>A0A1X6MTG8_9APHY</name>
<keyword evidence="6" id="KW-1185">Reference proteome</keyword>
<dbReference type="CDD" id="cd05471">
    <property type="entry name" value="pepsin_like"/>
    <property type="match status" value="1"/>
</dbReference>
<evidence type="ECO:0000313" key="5">
    <source>
        <dbReference type="EMBL" id="OSX59684.1"/>
    </source>
</evidence>
<reference evidence="5 6" key="1">
    <citation type="submission" date="2017-04" db="EMBL/GenBank/DDBJ databases">
        <title>Genome Sequence of the Model Brown-Rot Fungus Postia placenta SB12.</title>
        <authorList>
            <consortium name="DOE Joint Genome Institute"/>
            <person name="Gaskell J."/>
            <person name="Kersten P."/>
            <person name="Larrondo L.F."/>
            <person name="Canessa P."/>
            <person name="Martinez D."/>
            <person name="Hibbett D."/>
            <person name="Schmoll M."/>
            <person name="Kubicek C.P."/>
            <person name="Martinez A.T."/>
            <person name="Yadav J."/>
            <person name="Master E."/>
            <person name="Magnuson J.K."/>
            <person name="James T."/>
            <person name="Yaver D."/>
            <person name="Berka R."/>
            <person name="Labutti K."/>
            <person name="Lipzen A."/>
            <person name="Aerts A."/>
            <person name="Barry K."/>
            <person name="Henrissat B."/>
            <person name="Blanchette R."/>
            <person name="Grigoriev I."/>
            <person name="Cullen D."/>
        </authorList>
    </citation>
    <scope>NUCLEOTIDE SEQUENCE [LARGE SCALE GENOMIC DNA]</scope>
    <source>
        <strain evidence="5 6">MAD-698-R-SB12</strain>
    </source>
</reference>
<evidence type="ECO:0000256" key="2">
    <source>
        <dbReference type="SAM" id="Phobius"/>
    </source>
</evidence>
<feature type="chain" id="PRO_5010862212" description="Peptidase A1 domain-containing protein" evidence="3">
    <location>
        <begin position="23"/>
        <end position="516"/>
    </location>
</feature>
<evidence type="ECO:0000256" key="1">
    <source>
        <dbReference type="ARBA" id="ARBA00007447"/>
    </source>
</evidence>